<protein>
    <submittedName>
        <fullName evidence="1">IgGFc-binding protein-like protein</fullName>
    </submittedName>
</protein>
<sequence length="89" mass="9651">MKIVGVLLGQAVSLRIKAVGRVQQCQVVEVNDEPVNLPVTLAGGRYLCYKSGWYAVINKLTTKVLLQLGGCVYSSCEQLHGAFGFCSNF</sequence>
<name>A0AAD3RCN7_LATJO</name>
<keyword evidence="2" id="KW-1185">Reference proteome</keyword>
<dbReference type="AlphaFoldDB" id="A0AAD3RCN7"/>
<accession>A0AAD3RCN7</accession>
<comment type="caution">
    <text evidence="1">The sequence shown here is derived from an EMBL/GenBank/DDBJ whole genome shotgun (WGS) entry which is preliminary data.</text>
</comment>
<dbReference type="EMBL" id="BRZM01000063">
    <property type="protein sequence ID" value="GLD63541.1"/>
    <property type="molecule type" value="Genomic_DNA"/>
</dbReference>
<gene>
    <name evidence="1" type="ORF">AKAME5_001515000</name>
</gene>
<dbReference type="Proteomes" id="UP001279410">
    <property type="component" value="Unassembled WGS sequence"/>
</dbReference>
<proteinExistence type="predicted"/>
<evidence type="ECO:0000313" key="1">
    <source>
        <dbReference type="EMBL" id="GLD63541.1"/>
    </source>
</evidence>
<evidence type="ECO:0000313" key="2">
    <source>
        <dbReference type="Proteomes" id="UP001279410"/>
    </source>
</evidence>
<reference evidence="1" key="1">
    <citation type="submission" date="2022-08" db="EMBL/GenBank/DDBJ databases">
        <title>Genome sequencing of akame (Lates japonicus).</title>
        <authorList>
            <person name="Hashiguchi Y."/>
            <person name="Takahashi H."/>
        </authorList>
    </citation>
    <scope>NUCLEOTIDE SEQUENCE</scope>
    <source>
        <strain evidence="1">Kochi</strain>
    </source>
</reference>
<organism evidence="1 2">
    <name type="scientific">Lates japonicus</name>
    <name type="common">Japanese lates</name>
    <dbReference type="NCBI Taxonomy" id="270547"/>
    <lineage>
        <taxon>Eukaryota</taxon>
        <taxon>Metazoa</taxon>
        <taxon>Chordata</taxon>
        <taxon>Craniata</taxon>
        <taxon>Vertebrata</taxon>
        <taxon>Euteleostomi</taxon>
        <taxon>Actinopterygii</taxon>
        <taxon>Neopterygii</taxon>
        <taxon>Teleostei</taxon>
        <taxon>Neoteleostei</taxon>
        <taxon>Acanthomorphata</taxon>
        <taxon>Carangaria</taxon>
        <taxon>Carangaria incertae sedis</taxon>
        <taxon>Centropomidae</taxon>
        <taxon>Lates</taxon>
    </lineage>
</organism>